<accession>A0AAE2CGY0</accession>
<reference evidence="2" key="2">
    <citation type="journal article" date="2024" name="Plant">
        <title>Genomic evolution and insights into agronomic trait innovations of Sesamum species.</title>
        <authorList>
            <person name="Miao H."/>
            <person name="Wang L."/>
            <person name="Qu L."/>
            <person name="Liu H."/>
            <person name="Sun Y."/>
            <person name="Le M."/>
            <person name="Wang Q."/>
            <person name="Wei S."/>
            <person name="Zheng Y."/>
            <person name="Lin W."/>
            <person name="Duan Y."/>
            <person name="Cao H."/>
            <person name="Xiong S."/>
            <person name="Wang X."/>
            <person name="Wei L."/>
            <person name="Li C."/>
            <person name="Ma Q."/>
            <person name="Ju M."/>
            <person name="Zhao R."/>
            <person name="Li G."/>
            <person name="Mu C."/>
            <person name="Tian Q."/>
            <person name="Mei H."/>
            <person name="Zhang T."/>
            <person name="Gao T."/>
            <person name="Zhang H."/>
        </authorList>
    </citation>
    <scope>NUCLEOTIDE SEQUENCE</scope>
    <source>
        <strain evidence="2">3651</strain>
    </source>
</reference>
<name>A0AAE2CGY0_9LAMI</name>
<keyword evidence="3" id="KW-1185">Reference proteome</keyword>
<evidence type="ECO:0000313" key="3">
    <source>
        <dbReference type="Proteomes" id="UP001293254"/>
    </source>
</evidence>
<reference evidence="2" key="1">
    <citation type="submission" date="2020-06" db="EMBL/GenBank/DDBJ databases">
        <authorList>
            <person name="Li T."/>
            <person name="Hu X."/>
            <person name="Zhang T."/>
            <person name="Song X."/>
            <person name="Zhang H."/>
            <person name="Dai N."/>
            <person name="Sheng W."/>
            <person name="Hou X."/>
            <person name="Wei L."/>
        </authorList>
    </citation>
    <scope>NUCLEOTIDE SEQUENCE</scope>
    <source>
        <strain evidence="2">3651</strain>
        <tissue evidence="2">Leaf</tissue>
    </source>
</reference>
<proteinExistence type="predicted"/>
<evidence type="ECO:0000259" key="1">
    <source>
        <dbReference type="Pfam" id="PF12776"/>
    </source>
</evidence>
<sequence>MYNELCLLFGNVPNRANTVIDAHKFDLNAPPLDEDVVPLPLPTANADNKDVKAIKDDESSILKKDSSPYNMVKWRRFKLQRNFFYTPRWPKERDTCFINSQAWQAGRGRKQTNPEQPDLDSLSFAQAIINESSPIDFGIEFFNSKLELLRQRFTTFRRILQHPSFLWNAQTNRVIAAKKARAALVQWKLLHAIFSEQDEDVRLGEQAINCSVKHNRDTKPNKDVDDCMFMPGRDVTNEPEIVDLVTSDEEETK</sequence>
<feature type="domain" description="Myb/SANT-like" evidence="1">
    <location>
        <begin position="88"/>
        <end position="178"/>
    </location>
</feature>
<comment type="caution">
    <text evidence="2">The sequence shown here is derived from an EMBL/GenBank/DDBJ whole genome shotgun (WGS) entry which is preliminary data.</text>
</comment>
<dbReference type="EMBL" id="JACGWO010000008">
    <property type="protein sequence ID" value="KAK4421788.1"/>
    <property type="molecule type" value="Genomic_DNA"/>
</dbReference>
<dbReference type="InterPro" id="IPR024752">
    <property type="entry name" value="Myb/SANT-like_dom"/>
</dbReference>
<dbReference type="AlphaFoldDB" id="A0AAE2CGY0"/>
<dbReference type="Proteomes" id="UP001293254">
    <property type="component" value="Unassembled WGS sequence"/>
</dbReference>
<organism evidence="2 3">
    <name type="scientific">Sesamum alatum</name>
    <dbReference type="NCBI Taxonomy" id="300844"/>
    <lineage>
        <taxon>Eukaryota</taxon>
        <taxon>Viridiplantae</taxon>
        <taxon>Streptophyta</taxon>
        <taxon>Embryophyta</taxon>
        <taxon>Tracheophyta</taxon>
        <taxon>Spermatophyta</taxon>
        <taxon>Magnoliopsida</taxon>
        <taxon>eudicotyledons</taxon>
        <taxon>Gunneridae</taxon>
        <taxon>Pentapetalae</taxon>
        <taxon>asterids</taxon>
        <taxon>lamiids</taxon>
        <taxon>Lamiales</taxon>
        <taxon>Pedaliaceae</taxon>
        <taxon>Sesamum</taxon>
    </lineage>
</organism>
<gene>
    <name evidence="2" type="ORF">Salat_2129400</name>
</gene>
<evidence type="ECO:0000313" key="2">
    <source>
        <dbReference type="EMBL" id="KAK4421788.1"/>
    </source>
</evidence>
<protein>
    <recommendedName>
        <fullName evidence="1">Myb/SANT-like domain-containing protein</fullName>
    </recommendedName>
</protein>
<dbReference type="Pfam" id="PF12776">
    <property type="entry name" value="Myb_DNA-bind_3"/>
    <property type="match status" value="1"/>
</dbReference>